<feature type="region of interest" description="Disordered" evidence="2">
    <location>
        <begin position="966"/>
        <end position="1026"/>
    </location>
</feature>
<feature type="coiled-coil region" evidence="1">
    <location>
        <begin position="416"/>
        <end position="462"/>
    </location>
</feature>
<dbReference type="OrthoDB" id="6344460at2759"/>
<evidence type="ECO:0000256" key="1">
    <source>
        <dbReference type="SAM" id="Coils"/>
    </source>
</evidence>
<feature type="non-terminal residue" evidence="4">
    <location>
        <position position="1"/>
    </location>
</feature>
<dbReference type="InterPro" id="IPR036020">
    <property type="entry name" value="WW_dom_sf"/>
</dbReference>
<feature type="coiled-coil region" evidence="1">
    <location>
        <begin position="291"/>
        <end position="322"/>
    </location>
</feature>
<dbReference type="PROSITE" id="PS50020">
    <property type="entry name" value="WW_DOMAIN_2"/>
    <property type="match status" value="1"/>
</dbReference>
<dbReference type="Gene3D" id="3.30.1470.10">
    <property type="entry name" value="Photosystem I PsaD, reaction center subunit II"/>
    <property type="match status" value="1"/>
</dbReference>
<feature type="coiled-coil region" evidence="1">
    <location>
        <begin position="667"/>
        <end position="709"/>
    </location>
</feature>
<evidence type="ECO:0000259" key="3">
    <source>
        <dbReference type="PROSITE" id="PS50020"/>
    </source>
</evidence>
<dbReference type="CDD" id="cd00201">
    <property type="entry name" value="WW"/>
    <property type="match status" value="1"/>
</dbReference>
<dbReference type="PANTHER" id="PTHR21715:SF3">
    <property type="entry name" value="WW DOMAIN-CONTAINING PROTEIN"/>
    <property type="match status" value="1"/>
</dbReference>
<keyword evidence="5" id="KW-1185">Reference proteome</keyword>
<dbReference type="Pfam" id="PF00397">
    <property type="entry name" value="WW"/>
    <property type="match status" value="1"/>
</dbReference>
<evidence type="ECO:0000313" key="5">
    <source>
        <dbReference type="Proteomes" id="UP000007350"/>
    </source>
</evidence>
<feature type="coiled-coil region" evidence="1">
    <location>
        <begin position="803"/>
        <end position="830"/>
    </location>
</feature>
<dbReference type="AlphaFoldDB" id="K2NKS1"/>
<comment type="caution">
    <text evidence="4">The sequence shown here is derived from an EMBL/GenBank/DDBJ whole genome shotgun (WGS) entry which is preliminary data.</text>
</comment>
<organism evidence="4 5">
    <name type="scientific">Trypanosoma cruzi marinkellei</name>
    <dbReference type="NCBI Taxonomy" id="85056"/>
    <lineage>
        <taxon>Eukaryota</taxon>
        <taxon>Discoba</taxon>
        <taxon>Euglenozoa</taxon>
        <taxon>Kinetoplastea</taxon>
        <taxon>Metakinetoplastina</taxon>
        <taxon>Trypanosomatida</taxon>
        <taxon>Trypanosomatidae</taxon>
        <taxon>Trypanosoma</taxon>
        <taxon>Schizotrypanum</taxon>
    </lineage>
</organism>
<dbReference type="SMART" id="SM00456">
    <property type="entry name" value="WW"/>
    <property type="match status" value="1"/>
</dbReference>
<dbReference type="SUPFAM" id="SSF51045">
    <property type="entry name" value="WW domain"/>
    <property type="match status" value="1"/>
</dbReference>
<evidence type="ECO:0000313" key="4">
    <source>
        <dbReference type="EMBL" id="EKF38349.1"/>
    </source>
</evidence>
<proteinExistence type="predicted"/>
<dbReference type="InterPro" id="IPR053233">
    <property type="entry name" value="ABRA-related"/>
</dbReference>
<feature type="compositionally biased region" description="Low complexity" evidence="2">
    <location>
        <begin position="561"/>
        <end position="578"/>
    </location>
</feature>
<gene>
    <name evidence="4" type="ORF">MOQ_001441</name>
</gene>
<dbReference type="InterPro" id="IPR001202">
    <property type="entry name" value="WW_dom"/>
</dbReference>
<protein>
    <recommendedName>
        <fullName evidence="3">WW domain-containing protein</fullName>
    </recommendedName>
</protein>
<keyword evidence="1" id="KW-0175">Coiled coil</keyword>
<dbReference type="PROSITE" id="PS01159">
    <property type="entry name" value="WW_DOMAIN_1"/>
    <property type="match status" value="1"/>
</dbReference>
<name>K2NKS1_TRYCR</name>
<sequence length="1061" mass="118992">RLSLSLCVCVCVVPFFPYILLSFFFKHLRTVCGMIHSQGIQDDLEVVVPAAGETFVAEDGTVSVVLADTVDADYEPTQDEIEDFAEWMGMQLPEDKEFLYIAREGLKAPLPKNWRPCRTNEDDIYYFNFRTGESTWNHPMDDFFRQKFLKMKEEKKTSTVVTPVATKHAAFPTTNTGSVPSLGNSGGGSGPVSILKKPPSDRIGGIPGTATNAFVPALGASRPMVGGSTTSVRDRVAVDALKPGTTTVASFQSGGERRIVSEAEKNLEEKLRLEREASFKADEEKAEIAQEARLQEMRRTHAAEVEKLQKELEARRAAIESQAVVDDWGPAGKERETLEKRWRTSIDQALKDEEELQRQLLEMRERHGQRLSSEVARVEATVREQHQREEKQMEGESLASLKRLESEVSAEFMKKKAELQQKSQADVQRLKEAAEKHHRAEVAAMREKHADREKKVAESEKKIALIRAKEREAVAAIELKSKNEQAAFRASMEAKLGRIRREEMSEPEGGFPVTLGNACTPPVDDALDAVRQRWQEEEQKCMHTLAEERRKKLSSIERPQSIASSPTSLSTSSVPTTASSTTVCADEAGEELRAANDAVLAGKEKSLQATEKLLRAILEEELLQKDIPAEVQIAEALKHDLNIFVRSTELSRQLEREDVERRGQAALAEHKRARELYEKKVVEQRAKMEAESRAEMEEMMREVEQREVEKALQAMTVEREVVEKKLQQRYEEERCLLLAEVNQEASAYEQKQRADIVAQEEAKLKQREAELHAAATSEALAEVRQTSQQPASAPTASTLGVPLGFLQQRLEFLEKTYAEKEEKLQAELNSIHADMWRLRGTCTPQGLRPPPEQADGNLMPEVCFTPALAFNKKETQHSSLFASEARRFLSEQQRELSARRGALSAAREEWQNNVLNASACARPFLCSGKPFPKLTEGDAVNSKLLTLVSVLSERLEELTGCIAKIQATKGSGTPQRHEEQPRSLPSRLHLRESNAADRTHTGSKQRKGRPPREPHSHGSPASQQDAVGLLQKWSHVLLEFATPSLDQDELTTSIQRFVVDQ</sequence>
<feature type="region of interest" description="Disordered" evidence="2">
    <location>
        <begin position="549"/>
        <end position="578"/>
    </location>
</feature>
<reference evidence="4 5" key="1">
    <citation type="journal article" date="2012" name="BMC Genomics">
        <title>Comparative genomic analysis of human infective Trypanosoma cruzi lineages with the bat-restricted subspecies T. cruzi marinkellei.</title>
        <authorList>
            <person name="Franzen O."/>
            <person name="Talavera-Lopez C."/>
            <person name="Ochaya S."/>
            <person name="Butler C.E."/>
            <person name="Messenger L.A."/>
            <person name="Lewis M.D."/>
            <person name="Llewellyn M.S."/>
            <person name="Marinkelle C.J."/>
            <person name="Tyler K.M."/>
            <person name="Miles M.A."/>
            <person name="Andersson B."/>
        </authorList>
    </citation>
    <scope>NUCLEOTIDE SEQUENCE [LARGE SCALE GENOMIC DNA]</scope>
    <source>
        <strain evidence="4 5">B7</strain>
    </source>
</reference>
<accession>K2NKS1</accession>
<evidence type="ECO:0000256" key="2">
    <source>
        <dbReference type="SAM" id="MobiDB-lite"/>
    </source>
</evidence>
<feature type="domain" description="WW" evidence="3">
    <location>
        <begin position="108"/>
        <end position="141"/>
    </location>
</feature>
<dbReference type="Proteomes" id="UP000007350">
    <property type="component" value="Unassembled WGS sequence"/>
</dbReference>
<dbReference type="PANTHER" id="PTHR21715">
    <property type="entry name" value="RH04127P"/>
    <property type="match status" value="1"/>
</dbReference>
<feature type="compositionally biased region" description="Basic and acidic residues" evidence="2">
    <location>
        <begin position="989"/>
        <end position="1000"/>
    </location>
</feature>
<dbReference type="EMBL" id="AHKC01005830">
    <property type="protein sequence ID" value="EKF38349.1"/>
    <property type="molecule type" value="Genomic_DNA"/>
</dbReference>